<keyword evidence="1" id="KW-1133">Transmembrane helix</keyword>
<dbReference type="SUPFAM" id="SSF52540">
    <property type="entry name" value="P-loop containing nucleoside triphosphate hydrolases"/>
    <property type="match status" value="1"/>
</dbReference>
<keyword evidence="4" id="KW-1185">Reference proteome</keyword>
<dbReference type="AlphaFoldDB" id="A0A3N1Y5X3"/>
<evidence type="ECO:0000313" key="3">
    <source>
        <dbReference type="EMBL" id="ROR34205.1"/>
    </source>
</evidence>
<protein>
    <submittedName>
        <fullName evidence="3">MSHA biogenesis protein MshM</fullName>
    </submittedName>
</protein>
<dbReference type="Pfam" id="PF13401">
    <property type="entry name" value="AAA_22"/>
    <property type="match status" value="1"/>
</dbReference>
<keyword evidence="1" id="KW-0812">Transmembrane</keyword>
<dbReference type="OrthoDB" id="9780149at2"/>
<evidence type="ECO:0000259" key="2">
    <source>
        <dbReference type="Pfam" id="PF13401"/>
    </source>
</evidence>
<sequence>MYEAHFGLREPPFRLTPDTGYYYNTAGHQEALNVLLVALAGGEGFVKISGEVGTGKTLLCRLLLARLEAPFESAYLPNPALSPAGLYHAIAAELGLSLARNLGQHRVLAALTEALVARAAAGRRVVLVVDEAQAMPPPTLEALRLLTNLETEREKLLQVVLFGQPELDRVLAEPGLRQLRQRITFSYRIPTLDRAGVEGYLRHRLTVAGWDGPGTPFDRAALRMLARASGGIPRLVNILAHKSMMLAYGRGRRRVGVREVRAAVRDTEGAVRRRRPALPWAVAGGAVAAAAAGLGAAYAWGVLG</sequence>
<keyword evidence="1" id="KW-0472">Membrane</keyword>
<feature type="transmembrane region" description="Helical" evidence="1">
    <location>
        <begin position="277"/>
        <end position="300"/>
    </location>
</feature>
<dbReference type="GO" id="GO:0016887">
    <property type="term" value="F:ATP hydrolysis activity"/>
    <property type="evidence" value="ECO:0007669"/>
    <property type="project" value="InterPro"/>
</dbReference>
<dbReference type="PANTHER" id="PTHR35894:SF1">
    <property type="entry name" value="PHOSPHORIBULOKINASE _ URIDINE KINASE FAMILY"/>
    <property type="match status" value="1"/>
</dbReference>
<accession>A0A3N1Y5X3</accession>
<comment type="caution">
    <text evidence="3">The sequence shown here is derived from an EMBL/GenBank/DDBJ whole genome shotgun (WGS) entry which is preliminary data.</text>
</comment>
<gene>
    <name evidence="3" type="ORF">EDC57_0101</name>
</gene>
<dbReference type="RefSeq" id="WP_123399188.1">
    <property type="nucleotide sequence ID" value="NZ_RJVI01000001.1"/>
</dbReference>
<dbReference type="PANTHER" id="PTHR35894">
    <property type="entry name" value="GENERAL SECRETION PATHWAY PROTEIN A-RELATED"/>
    <property type="match status" value="1"/>
</dbReference>
<dbReference type="Proteomes" id="UP000276634">
    <property type="component" value="Unassembled WGS sequence"/>
</dbReference>
<organism evidence="3 4">
    <name type="scientific">Inmirania thermothiophila</name>
    <dbReference type="NCBI Taxonomy" id="1750597"/>
    <lineage>
        <taxon>Bacteria</taxon>
        <taxon>Pseudomonadati</taxon>
        <taxon>Pseudomonadota</taxon>
        <taxon>Gammaproteobacteria</taxon>
        <taxon>Chromatiales</taxon>
        <taxon>Ectothiorhodospiraceae</taxon>
        <taxon>Inmirania</taxon>
    </lineage>
</organism>
<reference evidence="3 4" key="1">
    <citation type="submission" date="2018-11" db="EMBL/GenBank/DDBJ databases">
        <title>Genomic Encyclopedia of Type Strains, Phase IV (KMG-IV): sequencing the most valuable type-strain genomes for metagenomic binning, comparative biology and taxonomic classification.</title>
        <authorList>
            <person name="Goeker M."/>
        </authorList>
    </citation>
    <scope>NUCLEOTIDE SEQUENCE [LARGE SCALE GENOMIC DNA]</scope>
    <source>
        <strain evidence="3 4">DSM 100275</strain>
    </source>
</reference>
<feature type="domain" description="ORC1/DEAH AAA+ ATPase" evidence="2">
    <location>
        <begin position="42"/>
        <end position="171"/>
    </location>
</feature>
<dbReference type="EMBL" id="RJVI01000001">
    <property type="protein sequence ID" value="ROR34205.1"/>
    <property type="molecule type" value="Genomic_DNA"/>
</dbReference>
<dbReference type="Gene3D" id="3.40.50.300">
    <property type="entry name" value="P-loop containing nucleotide triphosphate hydrolases"/>
    <property type="match status" value="1"/>
</dbReference>
<dbReference type="InterPro" id="IPR027417">
    <property type="entry name" value="P-loop_NTPase"/>
</dbReference>
<evidence type="ECO:0000313" key="4">
    <source>
        <dbReference type="Proteomes" id="UP000276634"/>
    </source>
</evidence>
<dbReference type="InterPro" id="IPR049945">
    <property type="entry name" value="AAA_22"/>
</dbReference>
<evidence type="ECO:0000256" key="1">
    <source>
        <dbReference type="SAM" id="Phobius"/>
    </source>
</evidence>
<dbReference type="InterPro" id="IPR052026">
    <property type="entry name" value="ExeA_AAA_ATPase_DNA-bind"/>
</dbReference>
<name>A0A3N1Y5X3_9GAMM</name>
<proteinExistence type="predicted"/>